<feature type="compositionally biased region" description="Low complexity" evidence="1">
    <location>
        <begin position="177"/>
        <end position="188"/>
    </location>
</feature>
<dbReference type="Pfam" id="PF10173">
    <property type="entry name" value="Mit_KHE1"/>
    <property type="match status" value="1"/>
</dbReference>
<feature type="compositionally biased region" description="Acidic residues" evidence="1">
    <location>
        <begin position="206"/>
        <end position="216"/>
    </location>
</feature>
<dbReference type="PANTHER" id="PTHR28062:SF1">
    <property type="entry name" value="TRANSMEMBRANE PROTEIN"/>
    <property type="match status" value="1"/>
</dbReference>
<keyword evidence="3" id="KW-1185">Reference proteome</keyword>
<dbReference type="InterPro" id="IPR018786">
    <property type="entry name" value="Mit_KHE1"/>
</dbReference>
<dbReference type="EMBL" id="JAYKXP010000006">
    <property type="protein sequence ID" value="KAK7056994.1"/>
    <property type="molecule type" value="Genomic_DNA"/>
</dbReference>
<dbReference type="AlphaFoldDB" id="A0AAW0DVH9"/>
<sequence length="255" mass="27703">MTSQHTVRSVQRIISLPITRPKSISKLPLRPVDHSKILTYYHFQLHASEARGKEKTGGASTSRWKPEGGWVKWAQAKAAQTWAGFGKAPEGSWKLKVFRGGERLVDRIDFEELALKGVDPSLGPTIRHPDFSGKGQDAGSTTKPLYLMALIEKRAIVPEGSTTLDGIYKEFGPKLLRASSPASTSSDSPTDRSSETPKGSPGTDNADPDSDSDPDSTSELLLSREAVPAVIDVFNLEKGAAADMYRAVEQAQTRN</sequence>
<protein>
    <submittedName>
        <fullName evidence="2">Uncharacterized protein</fullName>
    </submittedName>
</protein>
<comment type="caution">
    <text evidence="2">The sequence shown here is derived from an EMBL/GenBank/DDBJ whole genome shotgun (WGS) entry which is preliminary data.</text>
</comment>
<dbReference type="GO" id="GO:0006813">
    <property type="term" value="P:potassium ion transport"/>
    <property type="evidence" value="ECO:0007669"/>
    <property type="project" value="TreeGrafter"/>
</dbReference>
<dbReference type="Proteomes" id="UP001383192">
    <property type="component" value="Unassembled WGS sequence"/>
</dbReference>
<accession>A0AAW0DVH9</accession>
<organism evidence="2 3">
    <name type="scientific">Paramarasmius palmivorus</name>
    <dbReference type="NCBI Taxonomy" id="297713"/>
    <lineage>
        <taxon>Eukaryota</taxon>
        <taxon>Fungi</taxon>
        <taxon>Dikarya</taxon>
        <taxon>Basidiomycota</taxon>
        <taxon>Agaricomycotina</taxon>
        <taxon>Agaricomycetes</taxon>
        <taxon>Agaricomycetidae</taxon>
        <taxon>Agaricales</taxon>
        <taxon>Marasmiineae</taxon>
        <taxon>Marasmiaceae</taxon>
        <taxon>Paramarasmius</taxon>
    </lineage>
</organism>
<evidence type="ECO:0000313" key="2">
    <source>
        <dbReference type="EMBL" id="KAK7056994.1"/>
    </source>
</evidence>
<evidence type="ECO:0000313" key="3">
    <source>
        <dbReference type="Proteomes" id="UP001383192"/>
    </source>
</evidence>
<proteinExistence type="predicted"/>
<gene>
    <name evidence="2" type="ORF">VNI00_002712</name>
</gene>
<feature type="region of interest" description="Disordered" evidence="1">
    <location>
        <begin position="177"/>
        <end position="223"/>
    </location>
</feature>
<dbReference type="PANTHER" id="PTHR28062">
    <property type="entry name" value="K+-H+ EXCHANGE-LIKE PROTEIN"/>
    <property type="match status" value="1"/>
</dbReference>
<name>A0AAW0DVH9_9AGAR</name>
<reference evidence="2 3" key="1">
    <citation type="submission" date="2024-01" db="EMBL/GenBank/DDBJ databases">
        <title>A draft genome for a cacao thread blight-causing isolate of Paramarasmius palmivorus.</title>
        <authorList>
            <person name="Baruah I.K."/>
            <person name="Bukari Y."/>
            <person name="Amoako-Attah I."/>
            <person name="Meinhardt L.W."/>
            <person name="Bailey B.A."/>
            <person name="Cohen S.P."/>
        </authorList>
    </citation>
    <scope>NUCLEOTIDE SEQUENCE [LARGE SCALE GENOMIC DNA]</scope>
    <source>
        <strain evidence="2 3">GH-12</strain>
    </source>
</reference>
<evidence type="ECO:0000256" key="1">
    <source>
        <dbReference type="SAM" id="MobiDB-lite"/>
    </source>
</evidence>
<dbReference type="GO" id="GO:1902600">
    <property type="term" value="P:proton transmembrane transport"/>
    <property type="evidence" value="ECO:0007669"/>
    <property type="project" value="TreeGrafter"/>
</dbReference>
<dbReference type="GO" id="GO:0005743">
    <property type="term" value="C:mitochondrial inner membrane"/>
    <property type="evidence" value="ECO:0007669"/>
    <property type="project" value="TreeGrafter"/>
</dbReference>